<proteinExistence type="predicted"/>
<keyword evidence="1" id="KW-1133">Transmembrane helix</keyword>
<feature type="transmembrane region" description="Helical" evidence="1">
    <location>
        <begin position="6"/>
        <end position="24"/>
    </location>
</feature>
<evidence type="ECO:0008006" key="4">
    <source>
        <dbReference type="Google" id="ProtNLM"/>
    </source>
</evidence>
<evidence type="ECO:0000256" key="1">
    <source>
        <dbReference type="SAM" id="Phobius"/>
    </source>
</evidence>
<reference evidence="2" key="1">
    <citation type="submission" date="2023-06" db="EMBL/GenBank/DDBJ databases">
        <authorList>
            <person name="Delattre M."/>
        </authorList>
    </citation>
    <scope>NUCLEOTIDE SEQUENCE</scope>
    <source>
        <strain evidence="2">AF72</strain>
    </source>
</reference>
<dbReference type="SUPFAM" id="SSF53335">
    <property type="entry name" value="S-adenosyl-L-methionine-dependent methyltransferases"/>
    <property type="match status" value="1"/>
</dbReference>
<protein>
    <recommendedName>
        <fullName evidence="4">Methyltransferase-like protein 13</fullName>
    </recommendedName>
</protein>
<keyword evidence="1" id="KW-0472">Membrane</keyword>
<dbReference type="InterPro" id="IPR029063">
    <property type="entry name" value="SAM-dependent_MTases_sf"/>
</dbReference>
<dbReference type="EMBL" id="CATQJA010002645">
    <property type="protein sequence ID" value="CAJ0576693.1"/>
    <property type="molecule type" value="Genomic_DNA"/>
</dbReference>
<evidence type="ECO:0000313" key="3">
    <source>
        <dbReference type="Proteomes" id="UP001177023"/>
    </source>
</evidence>
<sequence>MATFGARFYFLSAAFIAYVAYIVTDGFDVDLRALFRNQVADRRRALEIEEEIIEQGQNIIHEFCGGMGDCYKVVDRAYRHGENLKVQRDIVPDKIQTASLSQAMLVVPDFLTDDNANSATWDIDRKTLITPYVMVMIASGYMIEALSFTRSHNKVIAFGLGGGAMQNYLFQFPKAKIDVLTVEIDPDMVEVAKKFYGYVPTESNRIEITDGIVYAKEALARGELYDFIVLDACSNDKKNVVICPIEGFRNEETISTMAQIVNPTGGLVANIVAYENPDFKEEEIRKLFSKYFASCFLMKYLPEQRMLICSHRPEWTLKTQRKKFLANLRTQQEKLGIREVLFICVAGCRVEEELSSDRFRKWLAETVEHSKDLKGIFLLGWLEGREVDLQRKTAIRPKDQEAVKPFLDLIEDNCLTNLWIHRQNCFLLSAQDFQVQVHHEVFTQRMGEEFKNDPILFRLKEVDTVSRPWSILESAIDRIKEVSLKDEPPEY</sequence>
<feature type="non-terminal residue" evidence="2">
    <location>
        <position position="1"/>
    </location>
</feature>
<dbReference type="Gene3D" id="3.40.50.150">
    <property type="entry name" value="Vaccinia Virus protein VP39"/>
    <property type="match status" value="1"/>
</dbReference>
<gene>
    <name evidence="2" type="ORF">MSPICULIGERA_LOCUS14981</name>
</gene>
<dbReference type="Proteomes" id="UP001177023">
    <property type="component" value="Unassembled WGS sequence"/>
</dbReference>
<accession>A0AA36G8Q1</accession>
<name>A0AA36G8Q1_9BILA</name>
<evidence type="ECO:0000313" key="2">
    <source>
        <dbReference type="EMBL" id="CAJ0576693.1"/>
    </source>
</evidence>
<keyword evidence="3" id="KW-1185">Reference proteome</keyword>
<organism evidence="2 3">
    <name type="scientific">Mesorhabditis spiculigera</name>
    <dbReference type="NCBI Taxonomy" id="96644"/>
    <lineage>
        <taxon>Eukaryota</taxon>
        <taxon>Metazoa</taxon>
        <taxon>Ecdysozoa</taxon>
        <taxon>Nematoda</taxon>
        <taxon>Chromadorea</taxon>
        <taxon>Rhabditida</taxon>
        <taxon>Rhabditina</taxon>
        <taxon>Rhabditomorpha</taxon>
        <taxon>Rhabditoidea</taxon>
        <taxon>Rhabditidae</taxon>
        <taxon>Mesorhabditinae</taxon>
        <taxon>Mesorhabditis</taxon>
    </lineage>
</organism>
<dbReference type="AlphaFoldDB" id="A0AA36G8Q1"/>
<keyword evidence="1" id="KW-0812">Transmembrane</keyword>
<comment type="caution">
    <text evidence="2">The sequence shown here is derived from an EMBL/GenBank/DDBJ whole genome shotgun (WGS) entry which is preliminary data.</text>
</comment>